<feature type="region of interest" description="Disordered" evidence="1">
    <location>
        <begin position="1"/>
        <end position="24"/>
    </location>
</feature>
<dbReference type="Proteomes" id="UP001497382">
    <property type="component" value="Unassembled WGS sequence"/>
</dbReference>
<organism evidence="2 3">
    <name type="scientific">Larinioides sclopetarius</name>
    <dbReference type="NCBI Taxonomy" id="280406"/>
    <lineage>
        <taxon>Eukaryota</taxon>
        <taxon>Metazoa</taxon>
        <taxon>Ecdysozoa</taxon>
        <taxon>Arthropoda</taxon>
        <taxon>Chelicerata</taxon>
        <taxon>Arachnida</taxon>
        <taxon>Araneae</taxon>
        <taxon>Araneomorphae</taxon>
        <taxon>Entelegynae</taxon>
        <taxon>Araneoidea</taxon>
        <taxon>Araneidae</taxon>
        <taxon>Larinioides</taxon>
    </lineage>
</organism>
<reference evidence="2 3" key="1">
    <citation type="submission" date="2024-04" db="EMBL/GenBank/DDBJ databases">
        <authorList>
            <person name="Rising A."/>
            <person name="Reimegard J."/>
            <person name="Sonavane S."/>
            <person name="Akerstrom W."/>
            <person name="Nylinder S."/>
            <person name="Hedman E."/>
            <person name="Kallberg Y."/>
        </authorList>
    </citation>
    <scope>NUCLEOTIDE SEQUENCE [LARGE SCALE GENOMIC DNA]</scope>
</reference>
<proteinExistence type="predicted"/>
<name>A0AAV1ZVF9_9ARAC</name>
<evidence type="ECO:0000313" key="3">
    <source>
        <dbReference type="Proteomes" id="UP001497382"/>
    </source>
</evidence>
<evidence type="ECO:0000313" key="2">
    <source>
        <dbReference type="EMBL" id="CAL1275133.1"/>
    </source>
</evidence>
<comment type="caution">
    <text evidence="2">The sequence shown here is derived from an EMBL/GenBank/DDBJ whole genome shotgun (WGS) entry which is preliminary data.</text>
</comment>
<dbReference type="AlphaFoldDB" id="A0AAV1ZVF9"/>
<protein>
    <submittedName>
        <fullName evidence="2">Uncharacterized protein</fullName>
    </submittedName>
</protein>
<keyword evidence="3" id="KW-1185">Reference proteome</keyword>
<gene>
    <name evidence="2" type="ORF">LARSCL_LOCUS7902</name>
</gene>
<sequence>MQRRKVLKETNRKHIAPFPSSKEEIRKERINDENFNPFNIPISLEVLKTNKSTVPDKHQADKDKAAETQRQIEMLFGAPQWPWE</sequence>
<dbReference type="EMBL" id="CAXIEN010000083">
    <property type="protein sequence ID" value="CAL1275133.1"/>
    <property type="molecule type" value="Genomic_DNA"/>
</dbReference>
<evidence type="ECO:0000256" key="1">
    <source>
        <dbReference type="SAM" id="MobiDB-lite"/>
    </source>
</evidence>
<accession>A0AAV1ZVF9</accession>